<evidence type="ECO:0000256" key="4">
    <source>
        <dbReference type="ARBA" id="ARBA00022989"/>
    </source>
</evidence>
<keyword evidence="3 6" id="KW-0812">Transmembrane</keyword>
<reference evidence="9" key="1">
    <citation type="journal article" date="2018" name="Nat. Microbiol.">
        <title>Leveraging single-cell genomics to expand the fungal tree of life.</title>
        <authorList>
            <person name="Ahrendt S.R."/>
            <person name="Quandt C.A."/>
            <person name="Ciobanu D."/>
            <person name="Clum A."/>
            <person name="Salamov A."/>
            <person name="Andreopoulos B."/>
            <person name="Cheng J.F."/>
            <person name="Woyke T."/>
            <person name="Pelin A."/>
            <person name="Henrissat B."/>
            <person name="Reynolds N.K."/>
            <person name="Benny G.L."/>
            <person name="Smith M.E."/>
            <person name="James T.Y."/>
            <person name="Grigoriev I.V."/>
        </authorList>
    </citation>
    <scope>NUCLEOTIDE SEQUENCE [LARGE SCALE GENOMIC DNA]</scope>
    <source>
        <strain evidence="9">RSA 468</strain>
    </source>
</reference>
<organism evidence="8 9">
    <name type="scientific">Dimargaris cristalligena</name>
    <dbReference type="NCBI Taxonomy" id="215637"/>
    <lineage>
        <taxon>Eukaryota</taxon>
        <taxon>Fungi</taxon>
        <taxon>Fungi incertae sedis</taxon>
        <taxon>Zoopagomycota</taxon>
        <taxon>Kickxellomycotina</taxon>
        <taxon>Dimargaritomycetes</taxon>
        <taxon>Dimargaritales</taxon>
        <taxon>Dimargaritaceae</taxon>
        <taxon>Dimargaris</taxon>
    </lineage>
</organism>
<dbReference type="InterPro" id="IPR000535">
    <property type="entry name" value="MSP_dom"/>
</dbReference>
<feature type="domain" description="MSP" evidence="7">
    <location>
        <begin position="8"/>
        <end position="124"/>
    </location>
</feature>
<evidence type="ECO:0000259" key="7">
    <source>
        <dbReference type="PROSITE" id="PS50202"/>
    </source>
</evidence>
<name>A0A4Q0A2K4_9FUNG</name>
<dbReference type="EMBL" id="ML002215">
    <property type="protein sequence ID" value="RKP40297.1"/>
    <property type="molecule type" value="Genomic_DNA"/>
</dbReference>
<feature type="transmembrane region" description="Helical" evidence="6">
    <location>
        <begin position="166"/>
        <end position="186"/>
    </location>
</feature>
<gene>
    <name evidence="8" type="ORF">BJ085DRAFT_37020</name>
</gene>
<dbReference type="GO" id="GO:0090158">
    <property type="term" value="P:endoplasmic reticulum membrane organization"/>
    <property type="evidence" value="ECO:0007669"/>
    <property type="project" value="TreeGrafter"/>
</dbReference>
<feature type="transmembrane region" description="Helical" evidence="6">
    <location>
        <begin position="206"/>
        <end position="222"/>
    </location>
</feature>
<dbReference type="GO" id="GO:0005789">
    <property type="term" value="C:endoplasmic reticulum membrane"/>
    <property type="evidence" value="ECO:0007669"/>
    <property type="project" value="InterPro"/>
</dbReference>
<dbReference type="SUPFAM" id="SSF49354">
    <property type="entry name" value="PapD-like"/>
    <property type="match status" value="1"/>
</dbReference>
<evidence type="ECO:0000256" key="3">
    <source>
        <dbReference type="ARBA" id="ARBA00022692"/>
    </source>
</evidence>
<protein>
    <submittedName>
        <fullName evidence="8">PapD-like protein</fullName>
    </submittedName>
</protein>
<dbReference type="AlphaFoldDB" id="A0A4Q0A2K4"/>
<dbReference type="GO" id="GO:0061817">
    <property type="term" value="P:endoplasmic reticulum-plasma membrane tethering"/>
    <property type="evidence" value="ECO:0007669"/>
    <property type="project" value="TreeGrafter"/>
</dbReference>
<comment type="subcellular location">
    <subcellularLocation>
        <location evidence="1">Membrane</location>
        <topology evidence="1">Single-pass type IV membrane protein</topology>
    </subcellularLocation>
</comment>
<accession>A0A4Q0A2K4</accession>
<evidence type="ECO:0000313" key="9">
    <source>
        <dbReference type="Proteomes" id="UP000268162"/>
    </source>
</evidence>
<keyword evidence="9" id="KW-1185">Reference proteome</keyword>
<dbReference type="OrthoDB" id="75724at2759"/>
<evidence type="ECO:0000256" key="2">
    <source>
        <dbReference type="ARBA" id="ARBA00008932"/>
    </source>
</evidence>
<proteinExistence type="inferred from homology"/>
<dbReference type="PROSITE" id="PS50202">
    <property type="entry name" value="MSP"/>
    <property type="match status" value="1"/>
</dbReference>
<dbReference type="Pfam" id="PF00635">
    <property type="entry name" value="Motile_Sperm"/>
    <property type="match status" value="1"/>
</dbReference>
<evidence type="ECO:0000256" key="5">
    <source>
        <dbReference type="ARBA" id="ARBA00023136"/>
    </source>
</evidence>
<dbReference type="PANTHER" id="PTHR10809">
    <property type="entry name" value="VESICLE-ASSOCIATED MEMBRANE PROTEIN-ASSOCIATED PROTEIN"/>
    <property type="match status" value="1"/>
</dbReference>
<keyword evidence="5 6" id="KW-0472">Membrane</keyword>
<comment type="similarity">
    <text evidence="2">Belongs to the VAMP-associated protein (VAP) (TC 9.B.17) family.</text>
</comment>
<evidence type="ECO:0000256" key="6">
    <source>
        <dbReference type="SAM" id="Phobius"/>
    </source>
</evidence>
<dbReference type="InterPro" id="IPR016763">
    <property type="entry name" value="VAP"/>
</dbReference>
<dbReference type="Proteomes" id="UP000268162">
    <property type="component" value="Unassembled WGS sequence"/>
</dbReference>
<sequence>MSNSSGTLIRVTPSELHFGSATDSAGGYVGRLIIKNMRSNSVGFKFKTNAPEKFSVKPVLGSLTEIGQTVEITVRSLQPISPDDRFLIQTIHLSPEEARSLSSSMWRTFSSQRIREGFINCRLATASPSNSPSLSPSRQVVSKTTMTMKTTHTQMRSSQRSFSWKSVLEIPYMTVQLVIYLIYHLFRRMFKLYSELANKGWPRRNLLLVAVVCLLVVIALPLRKLVYITVRPANINFDSPEISPLSA</sequence>
<dbReference type="STRING" id="215637.A0A4Q0A2K4"/>
<dbReference type="InterPro" id="IPR008962">
    <property type="entry name" value="PapD-like_sf"/>
</dbReference>
<evidence type="ECO:0000313" key="8">
    <source>
        <dbReference type="EMBL" id="RKP40297.1"/>
    </source>
</evidence>
<dbReference type="Gene3D" id="2.60.40.10">
    <property type="entry name" value="Immunoglobulins"/>
    <property type="match status" value="1"/>
</dbReference>
<keyword evidence="4 6" id="KW-1133">Transmembrane helix</keyword>
<evidence type="ECO:0000256" key="1">
    <source>
        <dbReference type="ARBA" id="ARBA00004211"/>
    </source>
</evidence>
<dbReference type="GO" id="GO:0005886">
    <property type="term" value="C:plasma membrane"/>
    <property type="evidence" value="ECO:0007669"/>
    <property type="project" value="TreeGrafter"/>
</dbReference>
<dbReference type="InterPro" id="IPR013783">
    <property type="entry name" value="Ig-like_fold"/>
</dbReference>
<dbReference type="PANTHER" id="PTHR10809:SF6">
    <property type="entry name" value="AT11025P-RELATED"/>
    <property type="match status" value="1"/>
</dbReference>